<gene>
    <name evidence="4" type="ORF">TRFO_01193</name>
</gene>
<dbReference type="Proteomes" id="UP000179807">
    <property type="component" value="Unassembled WGS sequence"/>
</dbReference>
<dbReference type="OrthoDB" id="20872at2759"/>
<dbReference type="Pfam" id="PF12796">
    <property type="entry name" value="Ank_2"/>
    <property type="match status" value="1"/>
</dbReference>
<dbReference type="InterPro" id="IPR002110">
    <property type="entry name" value="Ankyrin_rpt"/>
</dbReference>
<dbReference type="SMART" id="SM00248">
    <property type="entry name" value="ANK"/>
    <property type="match status" value="7"/>
</dbReference>
<evidence type="ECO:0000313" key="5">
    <source>
        <dbReference type="Proteomes" id="UP000179807"/>
    </source>
</evidence>
<keyword evidence="5" id="KW-1185">Reference proteome</keyword>
<comment type="caution">
    <text evidence="4">The sequence shown here is derived from an EMBL/GenBank/DDBJ whole genome shotgun (WGS) entry which is preliminary data.</text>
</comment>
<evidence type="ECO:0000256" key="3">
    <source>
        <dbReference type="PROSITE-ProRule" id="PRU00023"/>
    </source>
</evidence>
<dbReference type="RefSeq" id="XP_068364371.1">
    <property type="nucleotide sequence ID" value="XM_068489960.1"/>
</dbReference>
<accession>A0A1J4KJ22</accession>
<dbReference type="Gene3D" id="1.25.40.20">
    <property type="entry name" value="Ankyrin repeat-containing domain"/>
    <property type="match status" value="1"/>
</dbReference>
<dbReference type="AlphaFoldDB" id="A0A1J4KJ22"/>
<dbReference type="VEuPathDB" id="TrichDB:TRFO_01193"/>
<protein>
    <submittedName>
        <fullName evidence="4">Uncharacterized protein</fullName>
    </submittedName>
</protein>
<organism evidence="4 5">
    <name type="scientific">Tritrichomonas foetus</name>
    <dbReference type="NCBI Taxonomy" id="1144522"/>
    <lineage>
        <taxon>Eukaryota</taxon>
        <taxon>Metamonada</taxon>
        <taxon>Parabasalia</taxon>
        <taxon>Tritrichomonadida</taxon>
        <taxon>Tritrichomonadidae</taxon>
        <taxon>Tritrichomonas</taxon>
    </lineage>
</organism>
<evidence type="ECO:0000256" key="1">
    <source>
        <dbReference type="ARBA" id="ARBA00022737"/>
    </source>
</evidence>
<feature type="repeat" description="ANK" evidence="3">
    <location>
        <begin position="66"/>
        <end position="99"/>
    </location>
</feature>
<dbReference type="EMBL" id="MLAK01000593">
    <property type="protein sequence ID" value="OHT11235.1"/>
    <property type="molecule type" value="Genomic_DNA"/>
</dbReference>
<dbReference type="InterPro" id="IPR036770">
    <property type="entry name" value="Ankyrin_rpt-contain_sf"/>
</dbReference>
<dbReference type="PANTHER" id="PTHR24198">
    <property type="entry name" value="ANKYRIN REPEAT AND PROTEIN KINASE DOMAIN-CONTAINING PROTEIN"/>
    <property type="match status" value="1"/>
</dbReference>
<dbReference type="Pfam" id="PF00023">
    <property type="entry name" value="Ank"/>
    <property type="match status" value="1"/>
</dbReference>
<reference evidence="4" key="1">
    <citation type="submission" date="2016-10" db="EMBL/GenBank/DDBJ databases">
        <authorList>
            <person name="Benchimol M."/>
            <person name="Almeida L.G."/>
            <person name="Vasconcelos A.T."/>
            <person name="Perreira-Neves A."/>
            <person name="Rosa I.A."/>
            <person name="Tasca T."/>
            <person name="Bogo M.R."/>
            <person name="de Souza W."/>
        </authorList>
    </citation>
    <scope>NUCLEOTIDE SEQUENCE [LARGE SCALE GENOMIC DNA]</scope>
    <source>
        <strain evidence="4">K</strain>
    </source>
</reference>
<sequence length="299" mass="34036">MTPLFLTARSGSAQIMNMLFDNKAKLDIKAKTSKYPLKETLRCGHIECFLILIERGVRPTASLDQRDYTPLMMAIRNDELHKAVPILLEHGANVNAMTKSGFSPLFLACRKRNLEIVQLLCNDPTLKLDITGQGDVYYFYFHSAPIHWAAFSCVPEIVQLIIDRGALVTAKNKMGETAISEALRFAIHSKSEPDKREKDIFDMLETLKILVKNGLSVNDQRNQQNDKSTAIQNYLTRPDSIDIRILDFLFSNGFDYNIVVSTRPAEAVGDRIWDMRLPTDIHDFVQKKLLELGYKPKMK</sequence>
<keyword evidence="1" id="KW-0677">Repeat</keyword>
<dbReference type="SUPFAM" id="SSF48403">
    <property type="entry name" value="Ankyrin repeat"/>
    <property type="match status" value="1"/>
</dbReference>
<name>A0A1J4KJ22_9EUKA</name>
<dbReference type="GeneID" id="94824664"/>
<evidence type="ECO:0000256" key="2">
    <source>
        <dbReference type="ARBA" id="ARBA00023043"/>
    </source>
</evidence>
<keyword evidence="2 3" id="KW-0040">ANK repeat</keyword>
<dbReference type="GO" id="GO:0005737">
    <property type="term" value="C:cytoplasm"/>
    <property type="evidence" value="ECO:0007669"/>
    <property type="project" value="TreeGrafter"/>
</dbReference>
<evidence type="ECO:0000313" key="4">
    <source>
        <dbReference type="EMBL" id="OHT11235.1"/>
    </source>
</evidence>
<dbReference type="PROSITE" id="PS50088">
    <property type="entry name" value="ANK_REPEAT"/>
    <property type="match status" value="1"/>
</dbReference>
<dbReference type="PANTHER" id="PTHR24198:SF165">
    <property type="entry name" value="ANKYRIN REPEAT-CONTAINING PROTEIN-RELATED"/>
    <property type="match status" value="1"/>
</dbReference>
<proteinExistence type="predicted"/>
<dbReference type="PROSITE" id="PS50297">
    <property type="entry name" value="ANK_REP_REGION"/>
    <property type="match status" value="1"/>
</dbReference>